<organism evidence="2 3">
    <name type="scientific">Methanosuratincola subterraneus</name>
    <dbReference type="NCBI Taxonomy" id="2593994"/>
    <lineage>
        <taxon>Archaea</taxon>
        <taxon>Thermoproteota</taxon>
        <taxon>Methanosuratincolia</taxon>
        <taxon>Candidatus Methanomethylicales</taxon>
        <taxon>Candidatus Methanomethylicaceae</taxon>
        <taxon>Candidatus Methanosuratincola (ex Vanwonterghem et al. 2016)</taxon>
    </lineage>
</organism>
<dbReference type="EMBL" id="RXGA01000002">
    <property type="protein sequence ID" value="RWX73716.1"/>
    <property type="molecule type" value="Genomic_DNA"/>
</dbReference>
<dbReference type="Gene3D" id="3.10.450.590">
    <property type="match status" value="1"/>
</dbReference>
<accession>A0A444L808</accession>
<gene>
    <name evidence="2" type="ORF">Metus_0495</name>
</gene>
<feature type="domain" description="DUF3887" evidence="1">
    <location>
        <begin position="46"/>
        <end position="140"/>
    </location>
</feature>
<comment type="caution">
    <text evidence="2">The sequence shown here is derived from an EMBL/GenBank/DDBJ whole genome shotgun (WGS) entry which is preliminary data.</text>
</comment>
<evidence type="ECO:0000259" key="1">
    <source>
        <dbReference type="Pfam" id="PF13026"/>
    </source>
</evidence>
<evidence type="ECO:0000313" key="3">
    <source>
        <dbReference type="Proteomes" id="UP000288215"/>
    </source>
</evidence>
<dbReference type="AlphaFoldDB" id="A0A444L808"/>
<dbReference type="Pfam" id="PF13026">
    <property type="entry name" value="DUF3887"/>
    <property type="match status" value="1"/>
</dbReference>
<sequence length="150" mass="16363">MRVKASRIIIVLIVALAAVGGAAYWLSLPQPVDEASLRIYSDPMTENVLLAIENGNYTEFSRDFDDAMKNALNLASFQQLASRFDSKIGDYVPGSKSFVKGERVGEFIIAYYKANYTNEPAGVTVKVVFTSVNGPAKITGLWFSSPKLAS</sequence>
<protein>
    <recommendedName>
        <fullName evidence="1">DUF3887 domain-containing protein</fullName>
    </recommendedName>
</protein>
<dbReference type="Proteomes" id="UP000288215">
    <property type="component" value="Unassembled WGS sequence"/>
</dbReference>
<reference evidence="2 3" key="1">
    <citation type="submission" date="2018-12" db="EMBL/GenBank/DDBJ databases">
        <title>The complete genome of the methanogenic archaea of the candidate phylum Verstraetearchaeota, obtained from the metagenome of underground thermal water.</title>
        <authorList>
            <person name="Kadnikov V.V."/>
            <person name="Mardanov A.V."/>
            <person name="Beletsky A.V."/>
            <person name="Karnachuk O.V."/>
            <person name="Ravin N.V."/>
        </authorList>
    </citation>
    <scope>NUCLEOTIDE SEQUENCE [LARGE SCALE GENOMIC DNA]</scope>
    <source>
        <strain evidence="2">Ch88</strain>
    </source>
</reference>
<proteinExistence type="predicted"/>
<evidence type="ECO:0000313" key="2">
    <source>
        <dbReference type="EMBL" id="RWX73716.1"/>
    </source>
</evidence>
<dbReference type="InterPro" id="IPR024981">
    <property type="entry name" value="DUF3887"/>
</dbReference>
<name>A0A444L808_METS7</name>